<evidence type="ECO:0000256" key="1">
    <source>
        <dbReference type="SAM" id="Phobius"/>
    </source>
</evidence>
<protein>
    <submittedName>
        <fullName evidence="2">Pentapeptide repeat-containing protein</fullName>
    </submittedName>
</protein>
<dbReference type="Pfam" id="PF13576">
    <property type="entry name" value="Pentapeptide_3"/>
    <property type="match status" value="1"/>
</dbReference>
<dbReference type="InterPro" id="IPR001646">
    <property type="entry name" value="5peptide_repeat"/>
</dbReference>
<dbReference type="RefSeq" id="WP_186745321.1">
    <property type="nucleotide sequence ID" value="NZ_CP060394.1"/>
</dbReference>
<keyword evidence="1" id="KW-1133">Transmembrane helix</keyword>
<sequence>MSEPSPAWQDPPVTHLPLCPVLMHEDKFCGRPLHAAPQHDPIPVCLMHSLDPAKDDTQFQQEIDTIVVASAMVTGIADFSRFVFPTSQYMVRAFPARCIFRNAIFWKEANFYSANFEHGADFESAHFENEASFTRAKFGAKANFHSAVFKGDTHFATDFAHEVTFVMAHFAQEAGFYNSSFAADATFGSVKFEGKAVFSRAVFNKKADFGNAGFLQEAFFPVATFEQEADFMWAHFTLNVDFEHTTFKKAVIFHEAVFHAGVEFRETQFRNDGEPLPGPIFSLAQFMAPETAVFYRTYLGQALFYTCDVSRLTFSSVHWRKRPNGKYQLFEEVVDLSAAGDLAPGPDDPNERDYGLIAETYQQLKKNYDNRQDYWTAGDFHYGEMEMKRLHSPRKNNLARWLHRNLGLVAWYRYASEYGESYVRPLLALAAILAVFTLLFPIPGMVFTKPDTPNTPPSFPVLNYSDFSAYIRAYKGPAWIGTLAFFGHSLMTALSVAGFQKELIYQPAYPWGRALALLELLLTSTLIALFLLALRRQFRR</sequence>
<evidence type="ECO:0000313" key="3">
    <source>
        <dbReference type="Proteomes" id="UP000515312"/>
    </source>
</evidence>
<keyword evidence="3" id="KW-1185">Reference proteome</keyword>
<feature type="transmembrane region" description="Helical" evidence="1">
    <location>
        <begin position="478"/>
        <end position="499"/>
    </location>
</feature>
<dbReference type="EMBL" id="CP060394">
    <property type="protein sequence ID" value="QNI33722.1"/>
    <property type="molecule type" value="Genomic_DNA"/>
</dbReference>
<keyword evidence="1" id="KW-0812">Transmembrane</keyword>
<proteinExistence type="predicted"/>
<feature type="transmembrane region" description="Helical" evidence="1">
    <location>
        <begin position="422"/>
        <end position="442"/>
    </location>
</feature>
<dbReference type="AlphaFoldDB" id="A0A7G8BMF2"/>
<organism evidence="2 3">
    <name type="scientific">Alloacidobacterium dinghuense</name>
    <dbReference type="NCBI Taxonomy" id="2763107"/>
    <lineage>
        <taxon>Bacteria</taxon>
        <taxon>Pseudomonadati</taxon>
        <taxon>Acidobacteriota</taxon>
        <taxon>Terriglobia</taxon>
        <taxon>Terriglobales</taxon>
        <taxon>Acidobacteriaceae</taxon>
        <taxon>Alloacidobacterium</taxon>
    </lineage>
</organism>
<keyword evidence="1" id="KW-0472">Membrane</keyword>
<evidence type="ECO:0000313" key="2">
    <source>
        <dbReference type="EMBL" id="QNI33722.1"/>
    </source>
</evidence>
<name>A0A7G8BMF2_9BACT</name>
<accession>A0A7G8BMF2</accession>
<reference evidence="2 3" key="1">
    <citation type="submission" date="2020-08" db="EMBL/GenBank/DDBJ databases">
        <title>Edaphobacter telluris sp. nov. and Acidobacterium dinghuensis sp. nov., two acidobacteria isolated from forest soil.</title>
        <authorList>
            <person name="Fu J."/>
            <person name="Qiu L."/>
        </authorList>
    </citation>
    <scope>NUCLEOTIDE SEQUENCE [LARGE SCALE GENOMIC DNA]</scope>
    <source>
        <strain evidence="2">4Y35</strain>
    </source>
</reference>
<feature type="transmembrane region" description="Helical" evidence="1">
    <location>
        <begin position="511"/>
        <end position="534"/>
    </location>
</feature>
<dbReference type="Proteomes" id="UP000515312">
    <property type="component" value="Chromosome"/>
</dbReference>
<gene>
    <name evidence="2" type="ORF">H7849_07315</name>
</gene>
<dbReference type="KEGG" id="adin:H7849_07315"/>